<comment type="caution">
    <text evidence="2">The sequence shown here is derived from an EMBL/GenBank/DDBJ whole genome shotgun (WGS) entry which is preliminary data.</text>
</comment>
<name>A0ABR0AIT2_9CRUS</name>
<dbReference type="InterPro" id="IPR027749">
    <property type="entry name" value="TTLL12"/>
</dbReference>
<protein>
    <recommendedName>
        <fullName evidence="1">Tubulin--tyrosine ligase-like protein 12 SET-like domain-containing protein</fullName>
    </recommendedName>
</protein>
<sequence length="637" mass="73836">MSSVELVDGLDGLKSFLALHYAQLKSSGIPEIYWATLHSKLTDSNFDAGDSFSIAEINDDITLMNSTFNRWKVMVTRPGGVSAADPEHIYLIDHAWTFRPDQVKSHLHNISGLLTRMCTLMGISYHEGADIEAAIKEVMTCMWKYSQSYSIGNQNFEAEERLPIWYIMDEFGSRIQHADCPTVRVVPFFYMIEQATYSIMFLITDLDENEEVTRDFVEGSGSDEITRSALLAPWSTEFPEKFLNSVSLEQGEPSSDYFSASRMTETLPITGIEIPDLPKDQPIRTYVEYAFIRDYLKHPRFQLVDNPDEAEILWLSSHFKDFKMLSENFPFKRINQFPCEHLLTVKDLLCIIARRAKKNPCTSKEVLKNEPCWLPTTFNLKTELPKLVAYYMAQKKLGIPNYWIIKPWNLARSMDTHITDNLDMILRLAVSGPKICQKYIDRPVLFYREDINAKVKFDLRYIILLSSVDPLKAFVYQRFWIRFANKPFELDNFDEYERHFTVMNYSASNLHQMFCHDFVRYFEEQNPGQEWPKIEERIFSMLSALLKASTEKTADSMSSLTSAPQSRAMYAVDLMLAWTDNVLDGDDTGPSIQPMLLEVNWAPDCKRACVYYKEFFDDVFSVLFLDETEGRHVHLLE</sequence>
<evidence type="ECO:0000259" key="1">
    <source>
        <dbReference type="Pfam" id="PF25556"/>
    </source>
</evidence>
<keyword evidence="3" id="KW-1185">Reference proteome</keyword>
<evidence type="ECO:0000313" key="2">
    <source>
        <dbReference type="EMBL" id="KAK4024955.1"/>
    </source>
</evidence>
<dbReference type="Proteomes" id="UP001234178">
    <property type="component" value="Unassembled WGS sequence"/>
</dbReference>
<dbReference type="PANTHER" id="PTHR46088">
    <property type="entry name" value="TUBULIN--TYROSINE LIGASE-LIKE PROTEIN 12"/>
    <property type="match status" value="1"/>
</dbReference>
<dbReference type="PROSITE" id="PS51221">
    <property type="entry name" value="TTL"/>
    <property type="match status" value="1"/>
</dbReference>
<reference evidence="2 3" key="1">
    <citation type="journal article" date="2023" name="Nucleic Acids Res.">
        <title>The hologenome of Daphnia magna reveals possible DNA methylation and microbiome-mediated evolution of the host genome.</title>
        <authorList>
            <person name="Chaturvedi A."/>
            <person name="Li X."/>
            <person name="Dhandapani V."/>
            <person name="Marshall H."/>
            <person name="Kissane S."/>
            <person name="Cuenca-Cambronero M."/>
            <person name="Asole G."/>
            <person name="Calvet F."/>
            <person name="Ruiz-Romero M."/>
            <person name="Marangio P."/>
            <person name="Guigo R."/>
            <person name="Rago D."/>
            <person name="Mirbahai L."/>
            <person name="Eastwood N."/>
            <person name="Colbourne J.K."/>
            <person name="Zhou J."/>
            <person name="Mallon E."/>
            <person name="Orsini L."/>
        </authorList>
    </citation>
    <scope>NUCLEOTIDE SEQUENCE [LARGE SCALE GENOMIC DNA]</scope>
    <source>
        <strain evidence="2">LRV0_1</strain>
    </source>
</reference>
<feature type="domain" description="Tubulin--tyrosine ligase-like protein 12 SET-like" evidence="1">
    <location>
        <begin position="70"/>
        <end position="235"/>
    </location>
</feature>
<dbReference type="InterPro" id="IPR057954">
    <property type="entry name" value="SET_TTL12"/>
</dbReference>
<dbReference type="SUPFAM" id="SSF56059">
    <property type="entry name" value="Glutathione synthetase ATP-binding domain-like"/>
    <property type="match status" value="1"/>
</dbReference>
<dbReference type="Pfam" id="PF25556">
    <property type="entry name" value="SET_TTL"/>
    <property type="match status" value="1"/>
</dbReference>
<organism evidence="2 3">
    <name type="scientific">Daphnia magna</name>
    <dbReference type="NCBI Taxonomy" id="35525"/>
    <lineage>
        <taxon>Eukaryota</taxon>
        <taxon>Metazoa</taxon>
        <taxon>Ecdysozoa</taxon>
        <taxon>Arthropoda</taxon>
        <taxon>Crustacea</taxon>
        <taxon>Branchiopoda</taxon>
        <taxon>Diplostraca</taxon>
        <taxon>Cladocera</taxon>
        <taxon>Anomopoda</taxon>
        <taxon>Daphniidae</taxon>
        <taxon>Daphnia</taxon>
    </lineage>
</organism>
<dbReference type="Gene3D" id="3.30.470.20">
    <property type="entry name" value="ATP-grasp fold, B domain"/>
    <property type="match status" value="1"/>
</dbReference>
<gene>
    <name evidence="2" type="ORF">OUZ56_010450</name>
</gene>
<proteinExistence type="predicted"/>
<evidence type="ECO:0000313" key="3">
    <source>
        <dbReference type="Proteomes" id="UP001234178"/>
    </source>
</evidence>
<dbReference type="EMBL" id="JAOYFB010000037">
    <property type="protein sequence ID" value="KAK4024955.1"/>
    <property type="molecule type" value="Genomic_DNA"/>
</dbReference>
<dbReference type="InterPro" id="IPR004344">
    <property type="entry name" value="TTL/TTLL_fam"/>
</dbReference>
<dbReference type="PANTHER" id="PTHR46088:SF1">
    <property type="entry name" value="TUBULIN--TYROSINE LIGASE-LIKE PROTEIN 12"/>
    <property type="match status" value="1"/>
</dbReference>
<dbReference type="Pfam" id="PF03133">
    <property type="entry name" value="TTL"/>
    <property type="match status" value="1"/>
</dbReference>
<accession>A0ABR0AIT2</accession>